<name>A0A423TGJ3_PENVA</name>
<evidence type="ECO:0000256" key="1">
    <source>
        <dbReference type="SAM" id="MobiDB-lite"/>
    </source>
</evidence>
<feature type="compositionally biased region" description="Acidic residues" evidence="1">
    <location>
        <begin position="157"/>
        <end position="172"/>
    </location>
</feature>
<feature type="transmembrane region" description="Helical" evidence="2">
    <location>
        <begin position="198"/>
        <end position="220"/>
    </location>
</feature>
<keyword evidence="2" id="KW-1133">Transmembrane helix</keyword>
<feature type="region of interest" description="Disordered" evidence="1">
    <location>
        <begin position="141"/>
        <end position="190"/>
    </location>
</feature>
<reference evidence="3 4" key="1">
    <citation type="submission" date="2018-04" db="EMBL/GenBank/DDBJ databases">
        <authorList>
            <person name="Zhang X."/>
            <person name="Yuan J."/>
            <person name="Li F."/>
            <person name="Xiang J."/>
        </authorList>
    </citation>
    <scope>NUCLEOTIDE SEQUENCE [LARGE SCALE GENOMIC DNA]</scope>
    <source>
        <tissue evidence="3">Muscle</tissue>
    </source>
</reference>
<gene>
    <name evidence="3" type="ORF">C7M84_005866</name>
</gene>
<feature type="region of interest" description="Disordered" evidence="1">
    <location>
        <begin position="23"/>
        <end position="66"/>
    </location>
</feature>
<dbReference type="OrthoDB" id="751084at2759"/>
<reference evidence="3 4" key="2">
    <citation type="submission" date="2019-01" db="EMBL/GenBank/DDBJ databases">
        <title>The decoding of complex shrimp genome reveals the adaptation for benthos swimmer, frequently molting mechanism and breeding impact on genome.</title>
        <authorList>
            <person name="Sun Y."/>
            <person name="Gao Y."/>
            <person name="Yu Y."/>
        </authorList>
    </citation>
    <scope>NUCLEOTIDE SEQUENCE [LARGE SCALE GENOMIC DNA]</scope>
    <source>
        <tissue evidence="3">Muscle</tissue>
    </source>
</reference>
<sequence>MILLRLYHRDIRLAVVLPRGQTGLDEEDEEGGGQTEAVDEEHALEVAQRERLRDRASGDLEGGRWKQEEEVIARCKSAIAEGLSLVNRSYERHEIQDSDSDEEDSPSSPVPVYALINPYEVKPLPHIIGTAMFMEDDKLGLQESSSEDSSKVTFSPEDTDTEEDLDMEDETDINQKHKPIPASSSRLMDDSDSDWKGLLNMIENILLFTVAVVLIIWLLVNNGPNLSSELHKKLQSATGTSQRVSGMDSDSDEDGDLFGHRPDPLASSNSTNPSSTASHSKPPSLGVENVRAMPDLAGVRLPAAASLVKKSEGNLFASDSDDEGDLFGPKPQPSGKSVTQGPISVKGSNLATQRPSKQPSQAPTSSLFSSDGDEEEDGGLFGSKSTLIK</sequence>
<dbReference type="EMBL" id="QCYY01001756">
    <property type="protein sequence ID" value="ROT75578.1"/>
    <property type="molecule type" value="Genomic_DNA"/>
</dbReference>
<feature type="compositionally biased region" description="Polar residues" evidence="1">
    <location>
        <begin position="334"/>
        <end position="364"/>
    </location>
</feature>
<dbReference type="STRING" id="6689.A0A423TGJ3"/>
<accession>A0A423TGJ3</accession>
<protein>
    <submittedName>
        <fullName evidence="3">Putative WASH complex subunit FAM21C-like</fullName>
    </submittedName>
</protein>
<keyword evidence="4" id="KW-1185">Reference proteome</keyword>
<evidence type="ECO:0000313" key="3">
    <source>
        <dbReference type="EMBL" id="ROT75578.1"/>
    </source>
</evidence>
<dbReference type="AlphaFoldDB" id="A0A423TGJ3"/>
<comment type="caution">
    <text evidence="3">The sequence shown here is derived from an EMBL/GenBank/DDBJ whole genome shotgun (WGS) entry which is preliminary data.</text>
</comment>
<evidence type="ECO:0000313" key="4">
    <source>
        <dbReference type="Proteomes" id="UP000283509"/>
    </source>
</evidence>
<feature type="compositionally biased region" description="Low complexity" evidence="1">
    <location>
        <begin position="266"/>
        <end position="280"/>
    </location>
</feature>
<keyword evidence="2" id="KW-0472">Membrane</keyword>
<feature type="region of interest" description="Disordered" evidence="1">
    <location>
        <begin position="315"/>
        <end position="389"/>
    </location>
</feature>
<keyword evidence="2" id="KW-0812">Transmembrane</keyword>
<feature type="region of interest" description="Disordered" evidence="1">
    <location>
        <begin position="236"/>
        <end position="288"/>
    </location>
</feature>
<proteinExistence type="predicted"/>
<evidence type="ECO:0000256" key="2">
    <source>
        <dbReference type="SAM" id="Phobius"/>
    </source>
</evidence>
<organism evidence="3 4">
    <name type="scientific">Penaeus vannamei</name>
    <name type="common">Whiteleg shrimp</name>
    <name type="synonym">Litopenaeus vannamei</name>
    <dbReference type="NCBI Taxonomy" id="6689"/>
    <lineage>
        <taxon>Eukaryota</taxon>
        <taxon>Metazoa</taxon>
        <taxon>Ecdysozoa</taxon>
        <taxon>Arthropoda</taxon>
        <taxon>Crustacea</taxon>
        <taxon>Multicrustacea</taxon>
        <taxon>Malacostraca</taxon>
        <taxon>Eumalacostraca</taxon>
        <taxon>Eucarida</taxon>
        <taxon>Decapoda</taxon>
        <taxon>Dendrobranchiata</taxon>
        <taxon>Penaeoidea</taxon>
        <taxon>Penaeidae</taxon>
        <taxon>Penaeus</taxon>
    </lineage>
</organism>
<dbReference type="Proteomes" id="UP000283509">
    <property type="component" value="Unassembled WGS sequence"/>
</dbReference>
<feature type="compositionally biased region" description="Basic and acidic residues" evidence="1">
    <location>
        <begin position="40"/>
        <end position="66"/>
    </location>
</feature>
<feature type="non-terminal residue" evidence="3">
    <location>
        <position position="389"/>
    </location>
</feature>